<dbReference type="EMBL" id="WUBR01000003">
    <property type="protein sequence ID" value="MWV28931.1"/>
    <property type="molecule type" value="Genomic_DNA"/>
</dbReference>
<reference evidence="2 3" key="1">
    <citation type="submission" date="2019-12" db="EMBL/GenBank/DDBJ databases">
        <authorList>
            <person name="Lee S.D."/>
        </authorList>
    </citation>
    <scope>NUCLEOTIDE SEQUENCE [LARGE SCALE GENOMIC DNA]</scope>
    <source>
        <strain evidence="2 3">GH3-10</strain>
    </source>
</reference>
<name>A0A844XEC6_9SPHN</name>
<keyword evidence="1" id="KW-0472">Membrane</keyword>
<dbReference type="Proteomes" id="UP000461409">
    <property type="component" value="Unassembled WGS sequence"/>
</dbReference>
<keyword evidence="3" id="KW-1185">Reference proteome</keyword>
<dbReference type="AlphaFoldDB" id="A0A844XEC6"/>
<keyword evidence="1" id="KW-1133">Transmembrane helix</keyword>
<evidence type="ECO:0000313" key="2">
    <source>
        <dbReference type="EMBL" id="MWV28931.1"/>
    </source>
</evidence>
<proteinExistence type="predicted"/>
<feature type="transmembrane region" description="Helical" evidence="1">
    <location>
        <begin position="9"/>
        <end position="30"/>
    </location>
</feature>
<sequence length="298" mass="32944">MGDFSRKGLLIGYASVVLLSLVPFVVLAIANVPIVDVGTPPYAVFAIAIAVVLIVLRPLWLVARLHPEPIRQLGRDLLNYAPWLLTSGITLLAIAETVEGALSIKQAIPYLNPFWADAALIRIDRILFFGHDAWQATHAVLPSGGTQVIDWLYAIWHPVKVAFCMAMILSFDRRLQLQAVLSFQLSWLLLGNLTAVSLSSVGPVFFSHFWGRDDFAPLIAQLHEGNASRNLFRQISAGSAGHECVCRRHFCDAIHACCHRSAGCAFPERAPAVLAMDRLGLCRDHVFRIDPPWLPLRD</sequence>
<feature type="transmembrane region" description="Helical" evidence="1">
    <location>
        <begin position="42"/>
        <end position="65"/>
    </location>
</feature>
<evidence type="ECO:0000313" key="3">
    <source>
        <dbReference type="Proteomes" id="UP000461409"/>
    </source>
</evidence>
<accession>A0A844XEC6</accession>
<comment type="caution">
    <text evidence="2">The sequence shown here is derived from an EMBL/GenBank/DDBJ whole genome shotgun (WGS) entry which is preliminary data.</text>
</comment>
<keyword evidence="1" id="KW-0812">Transmembrane</keyword>
<reference evidence="2 3" key="2">
    <citation type="submission" date="2020-02" db="EMBL/GenBank/DDBJ databases">
        <title>Erythrobacter dongmakensis sp. nov., isolated from a tidal mudflat.</title>
        <authorList>
            <person name="Kim I.S."/>
        </authorList>
    </citation>
    <scope>NUCLEOTIDE SEQUENCE [LARGE SCALE GENOMIC DNA]</scope>
    <source>
        <strain evidence="2 3">GH3-10</strain>
    </source>
</reference>
<gene>
    <name evidence="2" type="ORF">GRF63_13545</name>
</gene>
<feature type="transmembrane region" description="Helical" evidence="1">
    <location>
        <begin position="77"/>
        <end position="95"/>
    </location>
</feature>
<protein>
    <submittedName>
        <fullName evidence="2">Uncharacterized protein</fullName>
    </submittedName>
</protein>
<organism evidence="2 3">
    <name type="scientific">Aurantiacibacter rhizosphaerae</name>
    <dbReference type="NCBI Taxonomy" id="2691582"/>
    <lineage>
        <taxon>Bacteria</taxon>
        <taxon>Pseudomonadati</taxon>
        <taxon>Pseudomonadota</taxon>
        <taxon>Alphaproteobacteria</taxon>
        <taxon>Sphingomonadales</taxon>
        <taxon>Erythrobacteraceae</taxon>
        <taxon>Aurantiacibacter</taxon>
    </lineage>
</organism>
<evidence type="ECO:0000256" key="1">
    <source>
        <dbReference type="SAM" id="Phobius"/>
    </source>
</evidence>